<dbReference type="EMBL" id="SMAI01000007">
    <property type="protein sequence ID" value="TCT04194.1"/>
    <property type="molecule type" value="Genomic_DNA"/>
</dbReference>
<dbReference type="PROSITE" id="PS50893">
    <property type="entry name" value="ABC_TRANSPORTER_2"/>
    <property type="match status" value="1"/>
</dbReference>
<sequence>MTALLALEGVSRRFGGLAALDTVTLSVEAGEILGLIGPNGAGKTTLINVVTGVHPATAGRVLLQGEDITRLKPYRIARKGLARTFQIVQPFPRMSVLENVAAGAVFAGAAPSLKEGLRLSREHLAFTGLAQIADKPASTLTLAQRKRLELAKGLAMNPRFLMLDEVNAGLNSSEVDEALAMIRRIAERGVTILVIEHLMKVVVSVSTRLAVLHHGALIAVGTPREVLADRGVIEAYLGEKYAARLAGARPAEGA</sequence>
<evidence type="ECO:0000256" key="1">
    <source>
        <dbReference type="ARBA" id="ARBA00022448"/>
    </source>
</evidence>
<dbReference type="OrthoDB" id="7158404at2"/>
<proteinExistence type="predicted"/>
<dbReference type="GO" id="GO:0005886">
    <property type="term" value="C:plasma membrane"/>
    <property type="evidence" value="ECO:0007669"/>
    <property type="project" value="TreeGrafter"/>
</dbReference>
<evidence type="ECO:0000256" key="2">
    <source>
        <dbReference type="ARBA" id="ARBA00022741"/>
    </source>
</evidence>
<dbReference type="InterPro" id="IPR003593">
    <property type="entry name" value="AAA+_ATPase"/>
</dbReference>
<dbReference type="Pfam" id="PF00005">
    <property type="entry name" value="ABC_tran"/>
    <property type="match status" value="1"/>
</dbReference>
<dbReference type="Proteomes" id="UP000294664">
    <property type="component" value="Unassembled WGS sequence"/>
</dbReference>
<dbReference type="PANTHER" id="PTHR45772">
    <property type="entry name" value="CONSERVED COMPONENT OF ABC TRANSPORTER FOR NATURAL AMINO ACIDS-RELATED"/>
    <property type="match status" value="1"/>
</dbReference>
<evidence type="ECO:0000313" key="6">
    <source>
        <dbReference type="Proteomes" id="UP000294664"/>
    </source>
</evidence>
<dbReference type="Pfam" id="PF12399">
    <property type="entry name" value="BCA_ABC_TP_C"/>
    <property type="match status" value="1"/>
</dbReference>
<dbReference type="GO" id="GO:0016887">
    <property type="term" value="F:ATP hydrolysis activity"/>
    <property type="evidence" value="ECO:0007669"/>
    <property type="project" value="InterPro"/>
</dbReference>
<name>A0A4R3LUK9_9HYPH</name>
<dbReference type="SUPFAM" id="SSF52540">
    <property type="entry name" value="P-loop containing nucleoside triphosphate hydrolases"/>
    <property type="match status" value="1"/>
</dbReference>
<dbReference type="GO" id="GO:0005524">
    <property type="term" value="F:ATP binding"/>
    <property type="evidence" value="ECO:0007669"/>
    <property type="project" value="UniProtKB-KW"/>
</dbReference>
<dbReference type="AlphaFoldDB" id="A0A4R3LUK9"/>
<evidence type="ECO:0000259" key="4">
    <source>
        <dbReference type="PROSITE" id="PS50893"/>
    </source>
</evidence>
<dbReference type="InterPro" id="IPR003439">
    <property type="entry name" value="ABC_transporter-like_ATP-bd"/>
</dbReference>
<comment type="caution">
    <text evidence="5">The sequence shown here is derived from an EMBL/GenBank/DDBJ whole genome shotgun (WGS) entry which is preliminary data.</text>
</comment>
<evidence type="ECO:0000256" key="3">
    <source>
        <dbReference type="ARBA" id="ARBA00022840"/>
    </source>
</evidence>
<organism evidence="5 6">
    <name type="scientific">Aquabacter spiritensis</name>
    <dbReference type="NCBI Taxonomy" id="933073"/>
    <lineage>
        <taxon>Bacteria</taxon>
        <taxon>Pseudomonadati</taxon>
        <taxon>Pseudomonadota</taxon>
        <taxon>Alphaproteobacteria</taxon>
        <taxon>Hyphomicrobiales</taxon>
        <taxon>Xanthobacteraceae</taxon>
        <taxon>Aquabacter</taxon>
    </lineage>
</organism>
<protein>
    <submittedName>
        <fullName evidence="5">Amino acid/amide ABC transporter ATP-binding protein 1 (HAAT family)</fullName>
    </submittedName>
</protein>
<evidence type="ECO:0000313" key="5">
    <source>
        <dbReference type="EMBL" id="TCT04194.1"/>
    </source>
</evidence>
<dbReference type="SMART" id="SM00382">
    <property type="entry name" value="AAA"/>
    <property type="match status" value="1"/>
</dbReference>
<keyword evidence="2" id="KW-0547">Nucleotide-binding</keyword>
<dbReference type="Gene3D" id="3.40.50.300">
    <property type="entry name" value="P-loop containing nucleotide triphosphate hydrolases"/>
    <property type="match status" value="1"/>
</dbReference>
<feature type="domain" description="ABC transporter" evidence="4">
    <location>
        <begin position="5"/>
        <end position="239"/>
    </location>
</feature>
<accession>A0A4R3LUK9</accession>
<dbReference type="InterPro" id="IPR027417">
    <property type="entry name" value="P-loop_NTPase"/>
</dbReference>
<dbReference type="CDD" id="cd03219">
    <property type="entry name" value="ABC_Mj1267_LivG_branched"/>
    <property type="match status" value="1"/>
</dbReference>
<dbReference type="InterPro" id="IPR032823">
    <property type="entry name" value="BCA_ABC_TP_C"/>
</dbReference>
<gene>
    <name evidence="5" type="ORF">EDC64_1079</name>
</gene>
<keyword evidence="1" id="KW-0813">Transport</keyword>
<reference evidence="5 6" key="1">
    <citation type="submission" date="2019-03" db="EMBL/GenBank/DDBJ databases">
        <title>Genomic Encyclopedia of Type Strains, Phase IV (KMG-IV): sequencing the most valuable type-strain genomes for metagenomic binning, comparative biology and taxonomic classification.</title>
        <authorList>
            <person name="Goeker M."/>
        </authorList>
    </citation>
    <scope>NUCLEOTIDE SEQUENCE [LARGE SCALE GENOMIC DNA]</scope>
    <source>
        <strain evidence="5 6">DSM 9035</strain>
    </source>
</reference>
<dbReference type="RefSeq" id="WP_132031644.1">
    <property type="nucleotide sequence ID" value="NZ_SMAI01000007.1"/>
</dbReference>
<dbReference type="InterPro" id="IPR051120">
    <property type="entry name" value="ABC_AA/LPS_Transport"/>
</dbReference>
<keyword evidence="6" id="KW-1185">Reference proteome</keyword>
<keyword evidence="3 5" id="KW-0067">ATP-binding</keyword>